<dbReference type="EMBL" id="QPMK01000028">
    <property type="protein sequence ID" value="RDD64163.1"/>
    <property type="molecule type" value="Genomic_DNA"/>
</dbReference>
<evidence type="ECO:0000256" key="2">
    <source>
        <dbReference type="SAM" id="SignalP"/>
    </source>
</evidence>
<dbReference type="Proteomes" id="UP000253977">
    <property type="component" value="Unassembled WGS sequence"/>
</dbReference>
<comment type="caution">
    <text evidence="3">The sequence shown here is derived from an EMBL/GenBank/DDBJ whole genome shotgun (WGS) entry which is preliminary data.</text>
</comment>
<sequence length="70" mass="7318">MPMRFLPALLLCLSACAEFPELDATATPGVATAAYPQLLPLETLLDGPAPRATPDLRAGVEGRAASLRAR</sequence>
<feature type="region of interest" description="Disordered" evidence="1">
    <location>
        <begin position="46"/>
        <end position="70"/>
    </location>
</feature>
<feature type="chain" id="PRO_5016977217" description="TolC family protein" evidence="2">
    <location>
        <begin position="18"/>
        <end position="70"/>
    </location>
</feature>
<feature type="non-terminal residue" evidence="3">
    <location>
        <position position="70"/>
    </location>
</feature>
<evidence type="ECO:0000313" key="3">
    <source>
        <dbReference type="EMBL" id="RDD64163.1"/>
    </source>
</evidence>
<proteinExistence type="predicted"/>
<keyword evidence="2" id="KW-0732">Signal</keyword>
<evidence type="ECO:0000256" key="1">
    <source>
        <dbReference type="SAM" id="MobiDB-lite"/>
    </source>
</evidence>
<evidence type="ECO:0000313" key="4">
    <source>
        <dbReference type="Proteomes" id="UP000253977"/>
    </source>
</evidence>
<keyword evidence="4" id="KW-1185">Reference proteome</keyword>
<organism evidence="3 4">
    <name type="scientific">Thalassococcus profundi</name>
    <dbReference type="NCBI Taxonomy" id="2282382"/>
    <lineage>
        <taxon>Bacteria</taxon>
        <taxon>Pseudomonadati</taxon>
        <taxon>Pseudomonadota</taxon>
        <taxon>Alphaproteobacteria</taxon>
        <taxon>Rhodobacterales</taxon>
        <taxon>Roseobacteraceae</taxon>
        <taxon>Thalassococcus</taxon>
    </lineage>
</organism>
<protein>
    <recommendedName>
        <fullName evidence="5">TolC family protein</fullName>
    </recommendedName>
</protein>
<dbReference type="AlphaFoldDB" id="A0A369TFR5"/>
<feature type="signal peptide" evidence="2">
    <location>
        <begin position="1"/>
        <end position="17"/>
    </location>
</feature>
<gene>
    <name evidence="3" type="ORF">DU478_21805</name>
</gene>
<evidence type="ECO:0008006" key="5">
    <source>
        <dbReference type="Google" id="ProtNLM"/>
    </source>
</evidence>
<reference evidence="3 4" key="1">
    <citation type="submission" date="2018-07" db="EMBL/GenBank/DDBJ databases">
        <title>Thalassococcus profundi sp. nov., a marine bacterium isolated from deep seawater of Okinawa Trough.</title>
        <authorList>
            <person name="Yu M."/>
        </authorList>
    </citation>
    <scope>NUCLEOTIDE SEQUENCE [LARGE SCALE GENOMIC DNA]</scope>
    <source>
        <strain evidence="3 4">WRAS1</strain>
    </source>
</reference>
<accession>A0A369TFR5</accession>
<name>A0A369TFR5_9RHOB</name>